<name>A0AAU8LTH5_9BACT</name>
<keyword evidence="1" id="KW-0472">Membrane</keyword>
<sequence length="250" mass="28747">MKVATILRHPLSNTEDIFSLEGDCICCGKAAADTWTYHRDYKLEQWVARPLGRAGLVTAAERVKDRDGKYEKGHLQFSAPLCAKHLQQTRKLRQFETIELSLVAGFILLSVGLYITAVAFDWPLLREWRIPPYVRYFFLPLGVFFLSFFSGIISMTIINMFLSRYPLFHDYPLETNAGGFSGLGLDINQANQKERGRRAKYEVVLSFTRDDAATQFLSAYPQAVQVESQVDYFVRKMQLNRENKKYTGDF</sequence>
<reference evidence="2" key="2">
    <citation type="submission" date="2024-06" db="EMBL/GenBank/DDBJ databases">
        <authorList>
            <person name="Plum-Jensen L.E."/>
            <person name="Schramm A."/>
            <person name="Marshall I.P.G."/>
        </authorList>
    </citation>
    <scope>NUCLEOTIDE SEQUENCE</scope>
    <source>
        <strain evidence="2">Rat1</strain>
    </source>
</reference>
<dbReference type="AlphaFoldDB" id="A0AAU8LTH5"/>
<gene>
    <name evidence="2" type="ORF">Q3M24_18225</name>
</gene>
<proteinExistence type="predicted"/>
<keyword evidence="1" id="KW-1133">Transmembrane helix</keyword>
<dbReference type="EMBL" id="CP159373">
    <property type="protein sequence ID" value="XCN72220.1"/>
    <property type="molecule type" value="Genomic_DNA"/>
</dbReference>
<reference evidence="2" key="1">
    <citation type="journal article" date="2024" name="Syst. Appl. Microbiol.">
        <title>First single-strain enrichments of Electrothrix cable bacteria, description of E. aestuarii sp. nov. and E. rattekaaiensis sp. nov., and proposal of a cable bacteria taxonomy following the rules of the SeqCode.</title>
        <authorList>
            <person name="Plum-Jensen L.E."/>
            <person name="Schramm A."/>
            <person name="Marshall I.P.G."/>
        </authorList>
    </citation>
    <scope>NUCLEOTIDE SEQUENCE</scope>
    <source>
        <strain evidence="2">Rat1</strain>
    </source>
</reference>
<protein>
    <submittedName>
        <fullName evidence="2">Uncharacterized protein</fullName>
    </submittedName>
</protein>
<organism evidence="2">
    <name type="scientific">Candidatus Electrothrix aestuarii</name>
    <dbReference type="NCBI Taxonomy" id="3062594"/>
    <lineage>
        <taxon>Bacteria</taxon>
        <taxon>Pseudomonadati</taxon>
        <taxon>Thermodesulfobacteriota</taxon>
        <taxon>Desulfobulbia</taxon>
        <taxon>Desulfobulbales</taxon>
        <taxon>Desulfobulbaceae</taxon>
        <taxon>Candidatus Electrothrix</taxon>
    </lineage>
</organism>
<evidence type="ECO:0000313" key="2">
    <source>
        <dbReference type="EMBL" id="XCN72220.1"/>
    </source>
</evidence>
<dbReference type="KEGG" id="eaj:Q3M24_18225"/>
<keyword evidence="1" id="KW-0812">Transmembrane</keyword>
<feature type="transmembrane region" description="Helical" evidence="1">
    <location>
        <begin position="137"/>
        <end position="162"/>
    </location>
</feature>
<accession>A0AAU8LTH5</accession>
<evidence type="ECO:0000256" key="1">
    <source>
        <dbReference type="SAM" id="Phobius"/>
    </source>
</evidence>
<feature type="transmembrane region" description="Helical" evidence="1">
    <location>
        <begin position="100"/>
        <end position="125"/>
    </location>
</feature>